<dbReference type="EMBL" id="HACA01025679">
    <property type="protein sequence ID" value="CDW43040.1"/>
    <property type="molecule type" value="Transcribed_RNA"/>
</dbReference>
<accession>A0A0K2UY95</accession>
<feature type="non-terminal residue" evidence="1">
    <location>
        <position position="1"/>
    </location>
</feature>
<organism evidence="1">
    <name type="scientific">Lepeophtheirus salmonis</name>
    <name type="common">Salmon louse</name>
    <name type="synonym">Caligus salmonis</name>
    <dbReference type="NCBI Taxonomy" id="72036"/>
    <lineage>
        <taxon>Eukaryota</taxon>
        <taxon>Metazoa</taxon>
        <taxon>Ecdysozoa</taxon>
        <taxon>Arthropoda</taxon>
        <taxon>Crustacea</taxon>
        <taxon>Multicrustacea</taxon>
        <taxon>Hexanauplia</taxon>
        <taxon>Copepoda</taxon>
        <taxon>Siphonostomatoida</taxon>
        <taxon>Caligidae</taxon>
        <taxon>Lepeophtheirus</taxon>
    </lineage>
</organism>
<dbReference type="AlphaFoldDB" id="A0A0K2UY95"/>
<proteinExistence type="predicted"/>
<evidence type="ECO:0000313" key="1">
    <source>
        <dbReference type="EMBL" id="CDW43040.1"/>
    </source>
</evidence>
<sequence length="55" mass="6300">LFCGYLELCFVLAQNQIFLRLDLAPITLEERSGNLFLALIQNTQVTILKSVERCK</sequence>
<name>A0A0K2UY95_LEPSM</name>
<protein>
    <submittedName>
        <fullName evidence="1">Uncharacterized protein</fullName>
    </submittedName>
</protein>
<reference evidence="1" key="1">
    <citation type="submission" date="2014-05" db="EMBL/GenBank/DDBJ databases">
        <authorList>
            <person name="Chronopoulou M."/>
        </authorList>
    </citation>
    <scope>NUCLEOTIDE SEQUENCE</scope>
    <source>
        <tissue evidence="1">Whole organism</tissue>
    </source>
</reference>